<gene>
    <name evidence="2" type="ORF">HYG85_03940</name>
</gene>
<accession>A0A8J8M8J3</accession>
<proteinExistence type="predicted"/>
<keyword evidence="3" id="KW-1185">Reference proteome</keyword>
<keyword evidence="1" id="KW-0732">Signal</keyword>
<dbReference type="RefSeq" id="WP_212692376.1">
    <property type="nucleotide sequence ID" value="NZ_CP058561.1"/>
</dbReference>
<sequence>MKKILILCFTILLATSFINNNMVYAFSTNPIEDIGDSIGIDDSGISVENHPKEQIAEKTIKGMWKAANTKSVVKFSAKGPSSVLKVGGKLLKLLLPLISAACEKHAIEHGGELEFLNYIAPNFDDDTFDIIAYDPYSTKGRYIGDLESSNTETIFRVKVYSEFSPNNPVEYSLKNLQKINIPSRSSMENMILEFYTADNDTPFEKVLLPANKDNKNYGICLTKTKSKNYTYYLAKETELKFNTFMVDNVLVPIYTKKGFLFDEDVKKLWNSMSEIDRTIYGKLVREHAKVVDKADITRSRFNENYILSLWQDPKSLLRGNTMFIHGNNYYSNFSENTEKILVDKNGDEKPNLGLHFNENGKASYQIYIPKTGAYELSYIFKHSEAVNFTVKNLLGGEIVYSMEADRTEDGQPHIKVSVPREINIDQGVLYIEIEGSNFDLNCMVLKYVGNKDEERLKYLQMSYEIIDLYVANAIDLMNRKTASQEEIQYAIDSANYVKENMILVRTQSLLDAGYSSDEDLMSQIGVRMQDLDDRIKQANSQLESLRKDIILVIEGEKPFENMTSMRIDQIGGAGVFTSKDFDSGKFTVARYKVTIPRSGYYTPNYFIANFNNFSYINVVDENGRTFDSFAVSKTCSYWKWEFEKMEGTREYFEAGDTYIGVCCTSKSFVLDKIQLVYDKNQ</sequence>
<evidence type="ECO:0000313" key="2">
    <source>
        <dbReference type="EMBL" id="QUH28110.1"/>
    </source>
</evidence>
<dbReference type="EMBL" id="CP058561">
    <property type="protein sequence ID" value="QUH28110.1"/>
    <property type="molecule type" value="Genomic_DNA"/>
</dbReference>
<feature type="chain" id="PRO_5035238729" evidence="1">
    <location>
        <begin position="26"/>
        <end position="681"/>
    </location>
</feature>
<dbReference type="AlphaFoldDB" id="A0A8J8M8J3"/>
<name>A0A8J8M8J3_9FIRM</name>
<dbReference type="KEGG" id="vgu:HYG85_03940"/>
<feature type="signal peptide" evidence="1">
    <location>
        <begin position="1"/>
        <end position="25"/>
    </location>
</feature>
<organism evidence="2 3">
    <name type="scientific">Vallitalea guaymasensis</name>
    <dbReference type="NCBI Taxonomy" id="1185412"/>
    <lineage>
        <taxon>Bacteria</taxon>
        <taxon>Bacillati</taxon>
        <taxon>Bacillota</taxon>
        <taxon>Clostridia</taxon>
        <taxon>Lachnospirales</taxon>
        <taxon>Vallitaleaceae</taxon>
        <taxon>Vallitalea</taxon>
    </lineage>
</organism>
<evidence type="ECO:0000256" key="1">
    <source>
        <dbReference type="SAM" id="SignalP"/>
    </source>
</evidence>
<reference evidence="2 3" key="1">
    <citation type="submission" date="2020-07" db="EMBL/GenBank/DDBJ databases">
        <title>Vallitalea guaymasensis genome.</title>
        <authorList>
            <person name="Postec A."/>
        </authorList>
    </citation>
    <scope>NUCLEOTIDE SEQUENCE [LARGE SCALE GENOMIC DNA]</scope>
    <source>
        <strain evidence="2 3">Ra1766G1</strain>
    </source>
</reference>
<evidence type="ECO:0000313" key="3">
    <source>
        <dbReference type="Proteomes" id="UP000677305"/>
    </source>
</evidence>
<protein>
    <submittedName>
        <fullName evidence="2">Uncharacterized protein</fullName>
    </submittedName>
</protein>
<dbReference type="Proteomes" id="UP000677305">
    <property type="component" value="Chromosome"/>
</dbReference>